<dbReference type="OrthoDB" id="9987243at2759"/>
<keyword evidence="5" id="KW-1185">Reference proteome</keyword>
<dbReference type="SUPFAM" id="SSF50242">
    <property type="entry name" value="TIMP-like"/>
    <property type="match status" value="1"/>
</dbReference>
<comment type="subcellular location">
    <subcellularLocation>
        <location evidence="1">Secreted</location>
    </subcellularLocation>
</comment>
<dbReference type="EMBL" id="JAIZAY010000002">
    <property type="protein sequence ID" value="KAJ8047176.1"/>
    <property type="molecule type" value="Genomic_DNA"/>
</dbReference>
<dbReference type="InterPro" id="IPR027465">
    <property type="entry name" value="TIMP_C"/>
</dbReference>
<evidence type="ECO:0000256" key="2">
    <source>
        <dbReference type="ARBA" id="ARBA00022525"/>
    </source>
</evidence>
<proteinExistence type="predicted"/>
<dbReference type="Gene3D" id="3.90.370.10">
    <property type="entry name" value="Tissue inhibitor of metalloproteinase-1. Chain B, domain 1"/>
    <property type="match status" value="1"/>
</dbReference>
<protein>
    <submittedName>
        <fullName evidence="4">Uncharacterized protein</fullName>
    </submittedName>
</protein>
<sequence>MAITICTWVELWSDLTREQKKGLKGSYNNCNCTIYPTSGRLLHGNAAQDKFRLEECLFNPISANVLSVPDCEQLHGFCKMNEAANTCSWEYKGAYRNCFQSRQQKLSQNGKPAVMSKEGCAIYTGRKKKQCLLKFIRSRLRVG</sequence>
<keyword evidence="2" id="KW-0964">Secreted</keyword>
<dbReference type="GO" id="GO:0008191">
    <property type="term" value="F:metalloendopeptidase inhibitor activity"/>
    <property type="evidence" value="ECO:0007669"/>
    <property type="project" value="InterPro"/>
</dbReference>
<dbReference type="InterPro" id="IPR008993">
    <property type="entry name" value="TIMP-like_OB-fold"/>
</dbReference>
<evidence type="ECO:0000313" key="4">
    <source>
        <dbReference type="EMBL" id="KAJ8047176.1"/>
    </source>
</evidence>
<comment type="caution">
    <text evidence="4">The sequence shown here is derived from an EMBL/GenBank/DDBJ whole genome shotgun (WGS) entry which is preliminary data.</text>
</comment>
<evidence type="ECO:0000256" key="3">
    <source>
        <dbReference type="PIRSR" id="PIRSR601820-3"/>
    </source>
</evidence>
<name>A0A9Q1HJC6_HOLLE</name>
<evidence type="ECO:0000313" key="5">
    <source>
        <dbReference type="Proteomes" id="UP001152320"/>
    </source>
</evidence>
<reference evidence="4" key="1">
    <citation type="submission" date="2021-10" db="EMBL/GenBank/DDBJ databases">
        <title>Tropical sea cucumber genome reveals ecological adaptation and Cuvierian tubules defense mechanism.</title>
        <authorList>
            <person name="Chen T."/>
        </authorList>
    </citation>
    <scope>NUCLEOTIDE SEQUENCE</scope>
    <source>
        <strain evidence="4">Nanhai2018</strain>
        <tissue evidence="4">Muscle</tissue>
    </source>
</reference>
<dbReference type="Proteomes" id="UP001152320">
    <property type="component" value="Chromosome 2"/>
</dbReference>
<organism evidence="4 5">
    <name type="scientific">Holothuria leucospilota</name>
    <name type="common">Black long sea cucumber</name>
    <name type="synonym">Mertensiothuria leucospilota</name>
    <dbReference type="NCBI Taxonomy" id="206669"/>
    <lineage>
        <taxon>Eukaryota</taxon>
        <taxon>Metazoa</taxon>
        <taxon>Echinodermata</taxon>
        <taxon>Eleutherozoa</taxon>
        <taxon>Echinozoa</taxon>
        <taxon>Holothuroidea</taxon>
        <taxon>Aspidochirotacea</taxon>
        <taxon>Aspidochirotida</taxon>
        <taxon>Holothuriidae</taxon>
        <taxon>Holothuria</taxon>
    </lineage>
</organism>
<gene>
    <name evidence="4" type="ORF">HOLleu_06102</name>
</gene>
<dbReference type="GO" id="GO:0005576">
    <property type="term" value="C:extracellular region"/>
    <property type="evidence" value="ECO:0007669"/>
    <property type="project" value="UniProtKB-SubCell"/>
</dbReference>
<evidence type="ECO:0000256" key="1">
    <source>
        <dbReference type="ARBA" id="ARBA00004613"/>
    </source>
</evidence>
<dbReference type="AlphaFoldDB" id="A0A9Q1HJC6"/>
<accession>A0A9Q1HJC6</accession>
<dbReference type="Pfam" id="PF00965">
    <property type="entry name" value="TIMP"/>
    <property type="match status" value="1"/>
</dbReference>
<feature type="disulfide bond" evidence="3">
    <location>
        <begin position="32"/>
        <end position="87"/>
    </location>
</feature>
<keyword evidence="3" id="KW-1015">Disulfide bond</keyword>
<dbReference type="InterPro" id="IPR001820">
    <property type="entry name" value="TIMP"/>
</dbReference>